<gene>
    <name evidence="1" type="ORF">UT53_C0034G0001</name>
</gene>
<protein>
    <submittedName>
        <fullName evidence="1">Uncharacterized protein</fullName>
    </submittedName>
</protein>
<accession>A0A0G0P498</accession>
<dbReference type="Proteomes" id="UP000034764">
    <property type="component" value="Unassembled WGS sequence"/>
</dbReference>
<organism evidence="1 2">
    <name type="scientific">Candidatus Yanofskybacteria bacterium GW2011_GWD2_39_48</name>
    <dbReference type="NCBI Taxonomy" id="1619031"/>
    <lineage>
        <taxon>Bacteria</taxon>
        <taxon>Candidatus Yanofskyibacteriota</taxon>
    </lineage>
</organism>
<name>A0A0G0P498_9BACT</name>
<dbReference type="AlphaFoldDB" id="A0A0G0P498"/>
<comment type="caution">
    <text evidence="1">The sequence shown here is derived from an EMBL/GenBank/DDBJ whole genome shotgun (WGS) entry which is preliminary data.</text>
</comment>
<evidence type="ECO:0000313" key="2">
    <source>
        <dbReference type="Proteomes" id="UP000034764"/>
    </source>
</evidence>
<proteinExistence type="predicted"/>
<sequence>MSMLKDVVVCSHCGMSWDNKNGEVIAGENPMNVATLQQIIARNPQIVADLSRTNTICKTCRCEVVFPISVLINGSQ</sequence>
<reference evidence="1 2" key="1">
    <citation type="journal article" date="2015" name="Nature">
        <title>rRNA introns, odd ribosomes, and small enigmatic genomes across a large radiation of phyla.</title>
        <authorList>
            <person name="Brown C.T."/>
            <person name="Hug L.A."/>
            <person name="Thomas B.C."/>
            <person name="Sharon I."/>
            <person name="Castelle C.J."/>
            <person name="Singh A."/>
            <person name="Wilkins M.J."/>
            <person name="Williams K.H."/>
            <person name="Banfield J.F."/>
        </authorList>
    </citation>
    <scope>NUCLEOTIDE SEQUENCE [LARGE SCALE GENOMIC DNA]</scope>
</reference>
<evidence type="ECO:0000313" key="1">
    <source>
        <dbReference type="EMBL" id="KKR22753.1"/>
    </source>
</evidence>
<dbReference type="EMBL" id="LBXD01000034">
    <property type="protein sequence ID" value="KKR22753.1"/>
    <property type="molecule type" value="Genomic_DNA"/>
</dbReference>